<keyword evidence="3" id="KW-0436">Ligase</keyword>
<keyword evidence="4" id="KW-1185">Reference proteome</keyword>
<protein>
    <submittedName>
        <fullName evidence="3">DNA ligase D, 3'-phosphoesterase domain-containing protein</fullName>
    </submittedName>
</protein>
<dbReference type="PANTHER" id="PTHR39465">
    <property type="entry name" value="DNA LIGASE D, 3'-PHOSPHOESTERASE DOMAIN"/>
    <property type="match status" value="1"/>
</dbReference>
<dbReference type="OrthoDB" id="9802472at2"/>
<dbReference type="RefSeq" id="WP_084122335.1">
    <property type="nucleotide sequence ID" value="NZ_LT838813.1"/>
</dbReference>
<dbReference type="PANTHER" id="PTHR39465:SF1">
    <property type="entry name" value="DNA LIGASE D 3'-PHOSPHOESTERASE DOMAIN-CONTAINING PROTEIN"/>
    <property type="match status" value="1"/>
</dbReference>
<dbReference type="Pfam" id="PF13298">
    <property type="entry name" value="LigD_N"/>
    <property type="match status" value="1"/>
</dbReference>
<dbReference type="InterPro" id="IPR014144">
    <property type="entry name" value="LigD_PE_domain"/>
</dbReference>
<dbReference type="NCBIfam" id="TIGR02777">
    <property type="entry name" value="LigD_PE_dom"/>
    <property type="match status" value="1"/>
</dbReference>
<dbReference type="GO" id="GO:0016874">
    <property type="term" value="F:ligase activity"/>
    <property type="evidence" value="ECO:0007669"/>
    <property type="project" value="UniProtKB-KW"/>
</dbReference>
<feature type="region of interest" description="Disordered" evidence="1">
    <location>
        <begin position="165"/>
        <end position="193"/>
    </location>
</feature>
<feature type="compositionally biased region" description="Basic and acidic residues" evidence="1">
    <location>
        <begin position="181"/>
        <end position="193"/>
    </location>
</feature>
<dbReference type="Proteomes" id="UP000192333">
    <property type="component" value="Chromosome I"/>
</dbReference>
<organism evidence="3 4">
    <name type="scientific">Aquiflexum balticum DSM 16537</name>
    <dbReference type="NCBI Taxonomy" id="758820"/>
    <lineage>
        <taxon>Bacteria</taxon>
        <taxon>Pseudomonadati</taxon>
        <taxon>Bacteroidota</taxon>
        <taxon>Cytophagia</taxon>
        <taxon>Cytophagales</taxon>
        <taxon>Cyclobacteriaceae</taxon>
        <taxon>Aquiflexum</taxon>
    </lineage>
</organism>
<sequence length="193" mass="21739">MMKIPDFSKTGEPMVENGKGKSKEPIFVIQKHDASHLHYDFRIEIDGTLKSWSVPKGPSTDPKEKKLAIPTEDHPMDYADFEGVIPEGQYGGGTVMIWDKGTFENIKKDDKGKPMSLKKSFEEGTVEIYLRGQKLQGGYALIKMNQGTMKGNWLLIKMDDDKADARRNPVNTENKSVKTGRTMEEIKKEAGED</sequence>
<gene>
    <name evidence="3" type="ORF">SAMN00777080_4153</name>
</gene>
<dbReference type="STRING" id="758820.SAMN00777080_4153"/>
<evidence type="ECO:0000313" key="3">
    <source>
        <dbReference type="EMBL" id="SMD45500.1"/>
    </source>
</evidence>
<name>A0A1W2H9E7_9BACT</name>
<dbReference type="EMBL" id="LT838813">
    <property type="protein sequence ID" value="SMD45500.1"/>
    <property type="molecule type" value="Genomic_DNA"/>
</dbReference>
<feature type="region of interest" description="Disordered" evidence="1">
    <location>
        <begin position="1"/>
        <end position="21"/>
    </location>
</feature>
<reference evidence="4" key="1">
    <citation type="submission" date="2017-04" db="EMBL/GenBank/DDBJ databases">
        <authorList>
            <person name="Varghese N."/>
            <person name="Submissions S."/>
        </authorList>
    </citation>
    <scope>NUCLEOTIDE SEQUENCE [LARGE SCALE GENOMIC DNA]</scope>
    <source>
        <strain evidence="4">DSM 16537</strain>
    </source>
</reference>
<feature type="domain" description="DNA ligase D 3'-phosphoesterase" evidence="2">
    <location>
        <begin position="30"/>
        <end position="143"/>
    </location>
</feature>
<evidence type="ECO:0000313" key="4">
    <source>
        <dbReference type="Proteomes" id="UP000192333"/>
    </source>
</evidence>
<accession>A0A1W2H9E7</accession>
<evidence type="ECO:0000259" key="2">
    <source>
        <dbReference type="Pfam" id="PF13298"/>
    </source>
</evidence>
<dbReference type="AlphaFoldDB" id="A0A1W2H9E7"/>
<proteinExistence type="predicted"/>
<feature type="compositionally biased region" description="Polar residues" evidence="1">
    <location>
        <begin position="169"/>
        <end position="179"/>
    </location>
</feature>
<evidence type="ECO:0000256" key="1">
    <source>
        <dbReference type="SAM" id="MobiDB-lite"/>
    </source>
</evidence>